<dbReference type="HAMAP" id="MF_02065">
    <property type="entry name" value="MltG"/>
    <property type="match status" value="1"/>
</dbReference>
<keyword evidence="9" id="KW-1185">Reference proteome</keyword>
<evidence type="ECO:0000256" key="7">
    <source>
        <dbReference type="HAMAP-Rule" id="MF_02065"/>
    </source>
</evidence>
<gene>
    <name evidence="7" type="primary">mltG</name>
    <name evidence="8" type="ORF">GA0061080_10186</name>
</gene>
<comment type="similarity">
    <text evidence="7">Belongs to the transglycosylase MltG family.</text>
</comment>
<dbReference type="PANTHER" id="PTHR30518">
    <property type="entry name" value="ENDOLYTIC MUREIN TRANSGLYCOSYLASE"/>
    <property type="match status" value="1"/>
</dbReference>
<proteinExistence type="inferred from homology"/>
<protein>
    <recommendedName>
        <fullName evidence="7">Endolytic murein transglycosylase</fullName>
        <ecNumber evidence="7">4.2.2.29</ecNumber>
    </recommendedName>
    <alternativeName>
        <fullName evidence="7">Peptidoglycan lytic transglycosylase</fullName>
    </alternativeName>
    <alternativeName>
        <fullName evidence="7">Peptidoglycan polymerization terminase</fullName>
    </alternativeName>
</protein>
<dbReference type="CDD" id="cd08010">
    <property type="entry name" value="MltG_like"/>
    <property type="match status" value="1"/>
</dbReference>
<feature type="transmembrane region" description="Helical" evidence="7">
    <location>
        <begin position="6"/>
        <end position="28"/>
    </location>
</feature>
<keyword evidence="6 7" id="KW-0961">Cell wall biogenesis/degradation</keyword>
<comment type="catalytic activity">
    <reaction evidence="7">
        <text>a peptidoglycan chain = a peptidoglycan chain with N-acetyl-1,6-anhydromuramyl-[peptide] at the reducing end + a peptidoglycan chain with N-acetylglucosamine at the non-reducing end.</text>
        <dbReference type="EC" id="4.2.2.29"/>
    </reaction>
</comment>
<comment type="subcellular location">
    <subcellularLocation>
        <location evidence="7">Cell inner membrane</location>
        <topology evidence="7">Single-pass membrane protein</topology>
    </subcellularLocation>
</comment>
<dbReference type="Pfam" id="PF02618">
    <property type="entry name" value="YceG"/>
    <property type="match status" value="1"/>
</dbReference>
<dbReference type="GO" id="GO:0005886">
    <property type="term" value="C:plasma membrane"/>
    <property type="evidence" value="ECO:0007669"/>
    <property type="project" value="UniProtKB-SubCell"/>
</dbReference>
<evidence type="ECO:0000313" key="8">
    <source>
        <dbReference type="EMBL" id="SCC03354.1"/>
    </source>
</evidence>
<dbReference type="OrthoDB" id="9814591at2"/>
<keyword evidence="2 7" id="KW-0812">Transmembrane</keyword>
<evidence type="ECO:0000313" key="9">
    <source>
        <dbReference type="Proteomes" id="UP000199698"/>
    </source>
</evidence>
<dbReference type="STRING" id="1798183.GA0061080_10186"/>
<dbReference type="NCBIfam" id="TIGR00247">
    <property type="entry name" value="endolytic transglycosylase MltG"/>
    <property type="match status" value="1"/>
</dbReference>
<keyword evidence="1 7" id="KW-1003">Cell membrane</keyword>
<comment type="function">
    <text evidence="7">Functions as a peptidoglycan terminase that cleaves nascent peptidoglycan strands endolytically to terminate their elongation.</text>
</comment>
<dbReference type="Proteomes" id="UP000199698">
    <property type="component" value="Unassembled WGS sequence"/>
</dbReference>
<dbReference type="AlphaFoldDB" id="A0A1C4B991"/>
<evidence type="ECO:0000256" key="4">
    <source>
        <dbReference type="ARBA" id="ARBA00023136"/>
    </source>
</evidence>
<evidence type="ECO:0000256" key="1">
    <source>
        <dbReference type="ARBA" id="ARBA00022475"/>
    </source>
</evidence>
<evidence type="ECO:0000256" key="2">
    <source>
        <dbReference type="ARBA" id="ARBA00022692"/>
    </source>
</evidence>
<dbReference type="EMBL" id="FMBA01000018">
    <property type="protein sequence ID" value="SCC03354.1"/>
    <property type="molecule type" value="Genomic_DNA"/>
</dbReference>
<keyword evidence="5 7" id="KW-0456">Lyase</keyword>
<dbReference type="GO" id="GO:0009252">
    <property type="term" value="P:peptidoglycan biosynthetic process"/>
    <property type="evidence" value="ECO:0007669"/>
    <property type="project" value="UniProtKB-UniRule"/>
</dbReference>
<keyword evidence="3 7" id="KW-1133">Transmembrane helix</keyword>
<reference evidence="9" key="1">
    <citation type="submission" date="2016-08" db="EMBL/GenBank/DDBJ databases">
        <authorList>
            <person name="Varghese N."/>
            <person name="Submissions Spin"/>
        </authorList>
    </citation>
    <scope>NUCLEOTIDE SEQUENCE [LARGE SCALE GENOMIC DNA]</scope>
    <source>
        <strain evidence="9">R-53144</strain>
    </source>
</reference>
<feature type="site" description="Important for catalytic activity" evidence="7">
    <location>
        <position position="219"/>
    </location>
</feature>
<dbReference type="RefSeq" id="WP_091122716.1">
    <property type="nucleotide sequence ID" value="NZ_FMBA01000018.1"/>
</dbReference>
<dbReference type="Gene3D" id="3.30.160.60">
    <property type="entry name" value="Classic Zinc Finger"/>
    <property type="match status" value="2"/>
</dbReference>
<keyword evidence="7" id="KW-0997">Cell inner membrane</keyword>
<evidence type="ECO:0000256" key="5">
    <source>
        <dbReference type="ARBA" id="ARBA00023239"/>
    </source>
</evidence>
<accession>A0A1C4B991</accession>
<evidence type="ECO:0000256" key="3">
    <source>
        <dbReference type="ARBA" id="ARBA00022989"/>
    </source>
</evidence>
<dbReference type="GO" id="GO:0071555">
    <property type="term" value="P:cell wall organization"/>
    <property type="evidence" value="ECO:0007669"/>
    <property type="project" value="UniProtKB-KW"/>
</dbReference>
<dbReference type="GO" id="GO:0008932">
    <property type="term" value="F:lytic endotransglycosylase activity"/>
    <property type="evidence" value="ECO:0007669"/>
    <property type="project" value="UniProtKB-UniRule"/>
</dbReference>
<dbReference type="PANTHER" id="PTHR30518:SF2">
    <property type="entry name" value="ENDOLYTIC MUREIN TRANSGLYCOSYLASE"/>
    <property type="match status" value="1"/>
</dbReference>
<evidence type="ECO:0000256" key="6">
    <source>
        <dbReference type="ARBA" id="ARBA00023316"/>
    </source>
</evidence>
<dbReference type="InterPro" id="IPR003770">
    <property type="entry name" value="MLTG-like"/>
</dbReference>
<organism evidence="8 9">
    <name type="scientific">Gilliamella intestini</name>
    <dbReference type="NCBI Taxonomy" id="1798183"/>
    <lineage>
        <taxon>Bacteria</taxon>
        <taxon>Pseudomonadati</taxon>
        <taxon>Pseudomonadota</taxon>
        <taxon>Gammaproteobacteria</taxon>
        <taxon>Orbales</taxon>
        <taxon>Orbaceae</taxon>
        <taxon>Gilliamella</taxon>
    </lineage>
</organism>
<keyword evidence="4 7" id="KW-0472">Membrane</keyword>
<sequence length="340" mass="38419">MIKKIFLYTLLTLILIVGGSISIAYYFLQQFSKQQMHVTAENQMFVLKKGTSMHQLVEQVKASQLLERAYLLPYLCKLEPSLRSIKAGTYQLHPYMTVEEFLQLLVSGKESNFSIKFVEGKRAKDWLNVVQNTPYIQQTLAGKTDEEIAKLLGIEGSIEGWLSPDTYLYTADTLDINILKRAHMVMKSNLQKIWDNRDGDLPYQSPYELLIIASIIEKETSLSSERANVASVFVNRLKRKMKLQTDPTIIYGLGDNYKGTIRRVDLTDTQNPYNTYVIEGLPPTPIAMPSLASLEAAAHPAKTNYLFFVANGTGGHTFSTTYSNHLQAVNVYRQLSNNGN</sequence>
<dbReference type="EC" id="4.2.2.29" evidence="7"/>
<name>A0A1C4B991_9GAMM</name>